<evidence type="ECO:0000313" key="1">
    <source>
        <dbReference type="EMBL" id="KAI3808042.1"/>
    </source>
</evidence>
<gene>
    <name evidence="1" type="ORF">L1987_23983</name>
</gene>
<keyword evidence="2" id="KW-1185">Reference proteome</keyword>
<reference evidence="2" key="1">
    <citation type="journal article" date="2022" name="Mol. Ecol. Resour.">
        <title>The genomes of chicory, endive, great burdock and yacon provide insights into Asteraceae palaeo-polyploidization history and plant inulin production.</title>
        <authorList>
            <person name="Fan W."/>
            <person name="Wang S."/>
            <person name="Wang H."/>
            <person name="Wang A."/>
            <person name="Jiang F."/>
            <person name="Liu H."/>
            <person name="Zhao H."/>
            <person name="Xu D."/>
            <person name="Zhang Y."/>
        </authorList>
    </citation>
    <scope>NUCLEOTIDE SEQUENCE [LARGE SCALE GENOMIC DNA]</scope>
    <source>
        <strain evidence="2">cv. Yunnan</strain>
    </source>
</reference>
<protein>
    <submittedName>
        <fullName evidence="1">Uncharacterized protein</fullName>
    </submittedName>
</protein>
<dbReference type="Proteomes" id="UP001056120">
    <property type="component" value="Linkage Group LG08"/>
</dbReference>
<proteinExistence type="predicted"/>
<dbReference type="EMBL" id="CM042025">
    <property type="protein sequence ID" value="KAI3808042.1"/>
    <property type="molecule type" value="Genomic_DNA"/>
</dbReference>
<accession>A0ACB9IIZ0</accession>
<comment type="caution">
    <text evidence="1">The sequence shown here is derived from an EMBL/GenBank/DDBJ whole genome shotgun (WGS) entry which is preliminary data.</text>
</comment>
<name>A0ACB9IIZ0_9ASTR</name>
<sequence length="68" mass="7954">MYFESNSDSNKQSFFSSHLQLEKKTPVMQIPGLKMKYNGDGFEEQRTNPCDFGSVFRSKDERVLQQNQ</sequence>
<organism evidence="1 2">
    <name type="scientific">Smallanthus sonchifolius</name>
    <dbReference type="NCBI Taxonomy" id="185202"/>
    <lineage>
        <taxon>Eukaryota</taxon>
        <taxon>Viridiplantae</taxon>
        <taxon>Streptophyta</taxon>
        <taxon>Embryophyta</taxon>
        <taxon>Tracheophyta</taxon>
        <taxon>Spermatophyta</taxon>
        <taxon>Magnoliopsida</taxon>
        <taxon>eudicotyledons</taxon>
        <taxon>Gunneridae</taxon>
        <taxon>Pentapetalae</taxon>
        <taxon>asterids</taxon>
        <taxon>campanulids</taxon>
        <taxon>Asterales</taxon>
        <taxon>Asteraceae</taxon>
        <taxon>Asteroideae</taxon>
        <taxon>Heliantheae alliance</taxon>
        <taxon>Millerieae</taxon>
        <taxon>Smallanthus</taxon>
    </lineage>
</organism>
<evidence type="ECO:0000313" key="2">
    <source>
        <dbReference type="Proteomes" id="UP001056120"/>
    </source>
</evidence>
<reference evidence="1 2" key="2">
    <citation type="journal article" date="2022" name="Mol. Ecol. Resour.">
        <title>The genomes of chicory, endive, great burdock and yacon provide insights into Asteraceae paleo-polyploidization history and plant inulin production.</title>
        <authorList>
            <person name="Fan W."/>
            <person name="Wang S."/>
            <person name="Wang H."/>
            <person name="Wang A."/>
            <person name="Jiang F."/>
            <person name="Liu H."/>
            <person name="Zhao H."/>
            <person name="Xu D."/>
            <person name="Zhang Y."/>
        </authorList>
    </citation>
    <scope>NUCLEOTIDE SEQUENCE [LARGE SCALE GENOMIC DNA]</scope>
    <source>
        <strain evidence="2">cv. Yunnan</strain>
        <tissue evidence="1">Leaves</tissue>
    </source>
</reference>